<dbReference type="InterPro" id="IPR016156">
    <property type="entry name" value="FAD/NAD-linked_Rdtase_dimer_sf"/>
</dbReference>
<keyword evidence="6" id="KW-0560">Oxidoreductase</keyword>
<dbReference type="PRINTS" id="PR00411">
    <property type="entry name" value="PNDRDTASEI"/>
</dbReference>
<dbReference type="InterPro" id="IPR023753">
    <property type="entry name" value="FAD/NAD-binding_dom"/>
</dbReference>
<evidence type="ECO:0000256" key="5">
    <source>
        <dbReference type="ARBA" id="ARBA00022827"/>
    </source>
</evidence>
<keyword evidence="5" id="KW-0274">FAD</keyword>
<protein>
    <submittedName>
        <fullName evidence="10">Pyridine nucleotide-disulfide oxidoreductase</fullName>
    </submittedName>
</protein>
<dbReference type="GO" id="GO:0005737">
    <property type="term" value="C:cytoplasm"/>
    <property type="evidence" value="ECO:0007669"/>
    <property type="project" value="TreeGrafter"/>
</dbReference>
<evidence type="ECO:0000256" key="1">
    <source>
        <dbReference type="ARBA" id="ARBA00001974"/>
    </source>
</evidence>
<dbReference type="Gene3D" id="2.102.10.10">
    <property type="entry name" value="Rieske [2Fe-2S] iron-sulphur domain"/>
    <property type="match status" value="1"/>
</dbReference>
<dbReference type="InterPro" id="IPR050446">
    <property type="entry name" value="FAD-oxidoreductase/Apoptosis"/>
</dbReference>
<name>A0A2N5E8I9_9GAMM</name>
<reference evidence="10 11" key="1">
    <citation type="submission" date="2017-12" db="EMBL/GenBank/DDBJ databases">
        <title>Characterization of six clinical isolates of Enterochimera gen. nov., a novel genus of the Yersiniaciae family and the three species Enterochimera arupensis sp. nov., Enterochimera coloradensis sp. nov, and Enterochimera californica sp. nov.</title>
        <authorList>
            <person name="Rossi A."/>
            <person name="Fisher M."/>
        </authorList>
    </citation>
    <scope>NUCLEOTIDE SEQUENCE [LARGE SCALE GENOMIC DNA]</scope>
    <source>
        <strain evidence="11">2015-Iso6</strain>
    </source>
</reference>
<dbReference type="Gene3D" id="3.30.390.30">
    <property type="match status" value="1"/>
</dbReference>
<dbReference type="InterPro" id="IPR036188">
    <property type="entry name" value="FAD/NAD-bd_sf"/>
</dbReference>
<evidence type="ECO:0000313" key="11">
    <source>
        <dbReference type="Proteomes" id="UP000234240"/>
    </source>
</evidence>
<keyword evidence="2" id="KW-0285">Flavoprotein</keyword>
<dbReference type="SUPFAM" id="SSF51905">
    <property type="entry name" value="FAD/NAD(P)-binding domain"/>
    <property type="match status" value="1"/>
</dbReference>
<evidence type="ECO:0000256" key="8">
    <source>
        <dbReference type="ARBA" id="ARBA00023014"/>
    </source>
</evidence>
<keyword evidence="8" id="KW-0411">Iron-sulfur</keyword>
<evidence type="ECO:0000256" key="6">
    <source>
        <dbReference type="ARBA" id="ARBA00023002"/>
    </source>
</evidence>
<dbReference type="PANTHER" id="PTHR43557">
    <property type="entry name" value="APOPTOSIS-INDUCING FACTOR 1"/>
    <property type="match status" value="1"/>
</dbReference>
<keyword evidence="11" id="KW-1185">Reference proteome</keyword>
<dbReference type="PROSITE" id="PS51296">
    <property type="entry name" value="RIESKE"/>
    <property type="match status" value="1"/>
</dbReference>
<evidence type="ECO:0000313" key="10">
    <source>
        <dbReference type="EMBL" id="PLR37973.1"/>
    </source>
</evidence>
<evidence type="ECO:0000256" key="3">
    <source>
        <dbReference type="ARBA" id="ARBA00022714"/>
    </source>
</evidence>
<dbReference type="Pfam" id="PF07992">
    <property type="entry name" value="Pyr_redox_2"/>
    <property type="match status" value="1"/>
</dbReference>
<dbReference type="EMBL" id="PJZF01000006">
    <property type="protein sequence ID" value="PLR37973.1"/>
    <property type="molecule type" value="Genomic_DNA"/>
</dbReference>
<evidence type="ECO:0000256" key="4">
    <source>
        <dbReference type="ARBA" id="ARBA00022723"/>
    </source>
</evidence>
<proteinExistence type="predicted"/>
<sequence>MAYQQVIALSALTDSQPEPITLGEQKIIVVRRGDRVHAFQATCPHAGAPLAEGAVCDGKLVCPWHKAVYSLDDGMLLEPPALEGLTRYAVKTEEGAVWVDPETTLPPATPDAPDDKGTLVILGAGAAGSAALSALHERGYTGRIIAIDAEKQAGYDRTALSKFVPMGSMAVDDVPELLDEDVTGEANVKRITARVAQLDSLARTLVLEDQRRITFDSLLIASGGRPQVPDLPGVNLSGIHVLRNLQHEKTLLHAVDTLKKLVIVGSNFIGMEMAAALRKRGIEVTVIAPHPLPFEAQFGPRIAHYFRELHESHGVTFVDGEATGFSGDRCVTAVQLKDGREIPADLVLLATGIEPVTSFIHDLPLCEDGSLKVNQAMQAAENIYAVGDIATFPYEGKPIRIEHWRVAQQQGRVAAVNMLGGNEVFDRIPFFWTQHYGTRFDYLGHPQRWDQIDLIGSLEAQNFVALYGLKEQLVAVVATGRERTTGRLMMEMQKHELSMAHARRVVHETAQA</sequence>
<accession>A0A2N5E8I9</accession>
<dbReference type="SUPFAM" id="SSF55424">
    <property type="entry name" value="FAD/NAD-linked reductases, dimerisation (C-terminal) domain"/>
    <property type="match status" value="1"/>
</dbReference>
<feature type="domain" description="Rieske" evidence="9">
    <location>
        <begin position="4"/>
        <end position="99"/>
    </location>
</feature>
<dbReference type="GO" id="GO:0051537">
    <property type="term" value="F:2 iron, 2 sulfur cluster binding"/>
    <property type="evidence" value="ECO:0007669"/>
    <property type="project" value="UniProtKB-KW"/>
</dbReference>
<dbReference type="AlphaFoldDB" id="A0A2N5E8I9"/>
<dbReference type="GO" id="GO:0046872">
    <property type="term" value="F:metal ion binding"/>
    <property type="evidence" value="ECO:0007669"/>
    <property type="project" value="UniProtKB-KW"/>
</dbReference>
<organism evidence="10 11">
    <name type="scientific">Chimaeribacter californicus</name>
    <dbReference type="NCBI Taxonomy" id="2060067"/>
    <lineage>
        <taxon>Bacteria</taxon>
        <taxon>Pseudomonadati</taxon>
        <taxon>Pseudomonadota</taxon>
        <taxon>Gammaproteobacteria</taxon>
        <taxon>Enterobacterales</taxon>
        <taxon>Yersiniaceae</taxon>
        <taxon>Chimaeribacter</taxon>
    </lineage>
</organism>
<dbReference type="InterPro" id="IPR036922">
    <property type="entry name" value="Rieske_2Fe-2S_sf"/>
</dbReference>
<evidence type="ECO:0000256" key="7">
    <source>
        <dbReference type="ARBA" id="ARBA00023004"/>
    </source>
</evidence>
<keyword evidence="4" id="KW-0479">Metal-binding</keyword>
<dbReference type="Pfam" id="PF00355">
    <property type="entry name" value="Rieske"/>
    <property type="match status" value="1"/>
</dbReference>
<gene>
    <name evidence="10" type="ORF">CYR55_09670</name>
</gene>
<keyword evidence="7" id="KW-0408">Iron</keyword>
<evidence type="ECO:0000259" key="9">
    <source>
        <dbReference type="PROSITE" id="PS51296"/>
    </source>
</evidence>
<dbReference type="Proteomes" id="UP000234240">
    <property type="component" value="Unassembled WGS sequence"/>
</dbReference>
<evidence type="ECO:0000256" key="2">
    <source>
        <dbReference type="ARBA" id="ARBA00022630"/>
    </source>
</evidence>
<comment type="caution">
    <text evidence="10">The sequence shown here is derived from an EMBL/GenBank/DDBJ whole genome shotgun (WGS) entry which is preliminary data.</text>
</comment>
<dbReference type="GO" id="GO:0016651">
    <property type="term" value="F:oxidoreductase activity, acting on NAD(P)H"/>
    <property type="evidence" value="ECO:0007669"/>
    <property type="project" value="TreeGrafter"/>
</dbReference>
<dbReference type="InterPro" id="IPR017941">
    <property type="entry name" value="Rieske_2Fe-2S"/>
</dbReference>
<dbReference type="SUPFAM" id="SSF50022">
    <property type="entry name" value="ISP domain"/>
    <property type="match status" value="1"/>
</dbReference>
<keyword evidence="3" id="KW-0001">2Fe-2S</keyword>
<dbReference type="PANTHER" id="PTHR43557:SF2">
    <property type="entry name" value="RIESKE DOMAIN-CONTAINING PROTEIN-RELATED"/>
    <property type="match status" value="1"/>
</dbReference>
<dbReference type="OrthoDB" id="9800167at2"/>
<comment type="cofactor">
    <cofactor evidence="1">
        <name>FAD</name>
        <dbReference type="ChEBI" id="CHEBI:57692"/>
    </cofactor>
</comment>
<dbReference type="Gene3D" id="3.50.50.60">
    <property type="entry name" value="FAD/NAD(P)-binding domain"/>
    <property type="match status" value="2"/>
</dbReference>
<dbReference type="PRINTS" id="PR00368">
    <property type="entry name" value="FADPNR"/>
</dbReference>
<dbReference type="RefSeq" id="WP_101815930.1">
    <property type="nucleotide sequence ID" value="NZ_PJZF01000006.1"/>
</dbReference>